<dbReference type="EMBL" id="CP019327">
    <property type="protein sequence ID" value="APX96067.1"/>
    <property type="molecule type" value="Genomic_DNA"/>
</dbReference>
<evidence type="ECO:0000313" key="1">
    <source>
        <dbReference type="EMBL" id="APX96067.1"/>
    </source>
</evidence>
<reference evidence="1 2" key="1">
    <citation type="submission" date="2017-01" db="EMBL/GenBank/DDBJ databases">
        <title>Complete genome sequence of Haloterrigena daqingensis type strain (JX313T).</title>
        <authorList>
            <person name="Shuang W."/>
        </authorList>
    </citation>
    <scope>NUCLEOTIDE SEQUENCE [LARGE SCALE GENOMIC DNA]</scope>
    <source>
        <strain evidence="1 2">JX313</strain>
    </source>
</reference>
<dbReference type="AlphaFoldDB" id="A0A1P8RBN1"/>
<dbReference type="GeneID" id="30955323"/>
<name>A0A1P8RBN1_9EURY</name>
<dbReference type="RefSeq" id="WP_076581779.1">
    <property type="nucleotide sequence ID" value="NZ_CP019327.1"/>
</dbReference>
<dbReference type="KEGG" id="hda:BB347_05230"/>
<organism evidence="1 2">
    <name type="scientific">Natronorubrum daqingense</name>
    <dbReference type="NCBI Taxonomy" id="588898"/>
    <lineage>
        <taxon>Archaea</taxon>
        <taxon>Methanobacteriati</taxon>
        <taxon>Methanobacteriota</taxon>
        <taxon>Stenosarchaea group</taxon>
        <taxon>Halobacteria</taxon>
        <taxon>Halobacteriales</taxon>
        <taxon>Natrialbaceae</taxon>
        <taxon>Natronorubrum</taxon>
    </lineage>
</organism>
<sequence length="73" mass="8890">MRRRDEHAVDTRWGWRCPRCDEDVPVSRDPHSQTFRWECQTDDCPAVGFGFSSRRRARLGLLEYREAFQRIYR</sequence>
<dbReference type="OrthoDB" id="169065at2157"/>
<gene>
    <name evidence="1" type="ORF">BB347_05230</name>
</gene>
<protein>
    <submittedName>
        <fullName evidence="1">Uncharacterized protein</fullName>
    </submittedName>
</protein>
<proteinExistence type="predicted"/>
<dbReference type="Proteomes" id="UP000187321">
    <property type="component" value="Chromosome"/>
</dbReference>
<evidence type="ECO:0000313" key="2">
    <source>
        <dbReference type="Proteomes" id="UP000187321"/>
    </source>
</evidence>
<accession>A0A1P8RBN1</accession>